<evidence type="ECO:0000313" key="2">
    <source>
        <dbReference type="Proteomes" id="UP001302349"/>
    </source>
</evidence>
<accession>A0ABZ0ITK2</accession>
<dbReference type="InterPro" id="IPR017026">
    <property type="entry name" value="ImuA"/>
</dbReference>
<dbReference type="InterPro" id="IPR027417">
    <property type="entry name" value="P-loop_NTPase"/>
</dbReference>
<reference evidence="1 2" key="1">
    <citation type="journal article" date="2023" name="Microbiol. Resour. Announc.">
        <title>Complete Genome Sequence of Imperialibacter roseus strain P4T.</title>
        <authorList>
            <person name="Tizabi D.R."/>
            <person name="Bachvaroff T."/>
            <person name="Hill R.T."/>
        </authorList>
    </citation>
    <scope>NUCLEOTIDE SEQUENCE [LARGE SCALE GENOMIC DNA]</scope>
    <source>
        <strain evidence="1 2">P4T</strain>
    </source>
</reference>
<sequence>MQQSRADILSSLQSDILRLQGFKSQGNTTARLNLGLMDAAFPNGVFPLGAIHEFLPAGEEDIAATSGFVASLLSNVTGVNGIALWISTSRTLFPPALKSFGISPERFIFIDLKKEKDVWWAVEEGLKCTSVTAVVGEMPTLDFTSSRRLQLAVEESCVTGFVIRPFSQKLTTTACVSRWKIASLPGEVVDDLPGVGYPQWRVELQRVRNGKPGAWDVKWLEGQLKTVAEKALHHFEPEERKAG</sequence>
<dbReference type="Proteomes" id="UP001302349">
    <property type="component" value="Chromosome"/>
</dbReference>
<name>A0ABZ0ITK2_9BACT</name>
<gene>
    <name evidence="1" type="ORF">RT717_06850</name>
</gene>
<dbReference type="RefSeq" id="WP_317490996.1">
    <property type="nucleotide sequence ID" value="NZ_CP136051.1"/>
</dbReference>
<evidence type="ECO:0000313" key="1">
    <source>
        <dbReference type="EMBL" id="WOK08355.1"/>
    </source>
</evidence>
<keyword evidence="2" id="KW-1185">Reference proteome</keyword>
<dbReference type="SUPFAM" id="SSF52540">
    <property type="entry name" value="P-loop containing nucleoside triphosphate hydrolases"/>
    <property type="match status" value="1"/>
</dbReference>
<proteinExistence type="predicted"/>
<organism evidence="1 2">
    <name type="scientific">Imperialibacter roseus</name>
    <dbReference type="NCBI Taxonomy" id="1324217"/>
    <lineage>
        <taxon>Bacteria</taxon>
        <taxon>Pseudomonadati</taxon>
        <taxon>Bacteroidota</taxon>
        <taxon>Cytophagia</taxon>
        <taxon>Cytophagales</taxon>
        <taxon>Flammeovirgaceae</taxon>
        <taxon>Imperialibacter</taxon>
    </lineage>
</organism>
<dbReference type="PIRSF" id="PIRSF034285">
    <property type="entry name" value="UCP034285"/>
    <property type="match status" value="1"/>
</dbReference>
<dbReference type="EMBL" id="CP136051">
    <property type="protein sequence ID" value="WOK08355.1"/>
    <property type="molecule type" value="Genomic_DNA"/>
</dbReference>
<protein>
    <submittedName>
        <fullName evidence="1">Error-prone repair protein ImuA</fullName>
    </submittedName>
</protein>
<dbReference type="Gene3D" id="3.40.50.300">
    <property type="entry name" value="P-loop containing nucleotide triphosphate hydrolases"/>
    <property type="match status" value="1"/>
</dbReference>